<dbReference type="AlphaFoldDB" id="A0A2H5QIC4"/>
<dbReference type="Proteomes" id="UP000236630">
    <property type="component" value="Unassembled WGS sequence"/>
</dbReference>
<keyword evidence="2" id="KW-1185">Reference proteome</keyword>
<sequence length="62" mass="7333">MERCPDFNPHKYLRDVYSSHLDKEEDYLHLNLIEEENTPTIHLWELELLPSKLEGSSPDHSA</sequence>
<comment type="caution">
    <text evidence="1">The sequence shown here is derived from an EMBL/GenBank/DDBJ whole genome shotgun (WGS) entry which is preliminary data.</text>
</comment>
<dbReference type="EMBL" id="BDQV01000405">
    <property type="protein sequence ID" value="GAY64379.1"/>
    <property type="molecule type" value="Genomic_DNA"/>
</dbReference>
<name>A0A2H5QIC4_CITUN</name>
<evidence type="ECO:0000313" key="1">
    <source>
        <dbReference type="EMBL" id="GAY64379.1"/>
    </source>
</evidence>
<evidence type="ECO:0000313" key="2">
    <source>
        <dbReference type="Proteomes" id="UP000236630"/>
    </source>
</evidence>
<protein>
    <submittedName>
        <fullName evidence="1">Uncharacterized protein</fullName>
    </submittedName>
</protein>
<accession>A0A2H5QIC4</accession>
<organism evidence="1 2">
    <name type="scientific">Citrus unshiu</name>
    <name type="common">Satsuma mandarin</name>
    <name type="synonym">Citrus nobilis var. unshiu</name>
    <dbReference type="NCBI Taxonomy" id="55188"/>
    <lineage>
        <taxon>Eukaryota</taxon>
        <taxon>Viridiplantae</taxon>
        <taxon>Streptophyta</taxon>
        <taxon>Embryophyta</taxon>
        <taxon>Tracheophyta</taxon>
        <taxon>Spermatophyta</taxon>
        <taxon>Magnoliopsida</taxon>
        <taxon>eudicotyledons</taxon>
        <taxon>Gunneridae</taxon>
        <taxon>Pentapetalae</taxon>
        <taxon>rosids</taxon>
        <taxon>malvids</taxon>
        <taxon>Sapindales</taxon>
        <taxon>Rutaceae</taxon>
        <taxon>Aurantioideae</taxon>
        <taxon>Citrus</taxon>
    </lineage>
</organism>
<reference evidence="1 2" key="1">
    <citation type="journal article" date="2017" name="Front. Genet.">
        <title>Draft sequencing of the heterozygous diploid genome of Satsuma (Citrus unshiu Marc.) using a hybrid assembly approach.</title>
        <authorList>
            <person name="Shimizu T."/>
            <person name="Tanizawa Y."/>
            <person name="Mochizuki T."/>
            <person name="Nagasaki H."/>
            <person name="Yoshioka T."/>
            <person name="Toyoda A."/>
            <person name="Fujiyama A."/>
            <person name="Kaminuma E."/>
            <person name="Nakamura Y."/>
        </authorList>
    </citation>
    <scope>NUCLEOTIDE SEQUENCE [LARGE SCALE GENOMIC DNA]</scope>
    <source>
        <strain evidence="2">cv. Miyagawa wase</strain>
    </source>
</reference>
<gene>
    <name evidence="1" type="ORF">CUMW_233070</name>
</gene>
<proteinExistence type="predicted"/>